<sequence length="101" mass="11909">MQFVSLLYFEIILELIIKTFWIYMTMKQIIDHVVDTIEDRQEGLSDNLFPNYIVDYIGTLESDQAQIRYIYEYLGYGGNPPANLNELLTLLKEDFLPFLGF</sequence>
<accession>A0A8S5MXA1</accession>
<proteinExistence type="predicted"/>
<organism evidence="1">
    <name type="scientific">Myoviridae sp. ct3wi9</name>
    <dbReference type="NCBI Taxonomy" id="2826610"/>
    <lineage>
        <taxon>Viruses</taxon>
        <taxon>Duplodnaviria</taxon>
        <taxon>Heunggongvirae</taxon>
        <taxon>Uroviricota</taxon>
        <taxon>Caudoviricetes</taxon>
    </lineage>
</organism>
<name>A0A8S5MXA1_9CAUD</name>
<evidence type="ECO:0000313" key="1">
    <source>
        <dbReference type="EMBL" id="DAD86727.1"/>
    </source>
</evidence>
<dbReference type="EMBL" id="BK015006">
    <property type="protein sequence ID" value="DAD86727.1"/>
    <property type="molecule type" value="Genomic_DNA"/>
</dbReference>
<reference evidence="1" key="1">
    <citation type="journal article" date="2021" name="Proc. Natl. Acad. Sci. U.S.A.">
        <title>A Catalog of Tens of Thousands of Viruses from Human Metagenomes Reveals Hidden Associations with Chronic Diseases.</title>
        <authorList>
            <person name="Tisza M.J."/>
            <person name="Buck C.B."/>
        </authorList>
    </citation>
    <scope>NUCLEOTIDE SEQUENCE</scope>
    <source>
        <strain evidence="1">Ct3wi9</strain>
    </source>
</reference>
<protein>
    <submittedName>
        <fullName evidence="1">Uncharacterized protein</fullName>
    </submittedName>
</protein>